<comment type="caution">
    <text evidence="5">The sequence shown here is derived from an EMBL/GenBank/DDBJ whole genome shotgun (WGS) entry which is preliminary data.</text>
</comment>
<sequence>MAKISDRFKKFRKKLGKWFWVVITILIFGVGFLLIKEISKKEVATFTIQRGVVREELILTGSIKAEKYSLLAFPTSGKIAWVGVSEGQKVNKGQALISLDKTVLNTVYQQALNNLRNYQAAAENAVDSVKDHAVDESYTQKATRTAAEVARDNAYDAIKAAEYNLRNSTLFAPFAGLVVSLPFSIPGVNVTLGDTQVEIVDPATIYFEVQADQSEVINTKIGQEVAIVLDSYKDKEIKGKVAYVSYTPITGESGTVYKIKVNLDQKSLGDLLPRIGMTGDAKFILSQKEDVLYAPSKFVHSDKDGKYVDLGKKNSKGRVSVGVESEERIEITTGVKEGDILYD</sequence>
<evidence type="ECO:0000256" key="4">
    <source>
        <dbReference type="SAM" id="Phobius"/>
    </source>
</evidence>
<evidence type="ECO:0000313" key="5">
    <source>
        <dbReference type="EMBL" id="KKR70994.1"/>
    </source>
</evidence>
<name>A0A0G0T1S2_9BACT</name>
<dbReference type="Gene3D" id="2.40.30.170">
    <property type="match status" value="1"/>
</dbReference>
<reference evidence="5 6" key="1">
    <citation type="journal article" date="2015" name="Nature">
        <title>rRNA introns, odd ribosomes, and small enigmatic genomes across a large radiation of phyla.</title>
        <authorList>
            <person name="Brown C.T."/>
            <person name="Hug L.A."/>
            <person name="Thomas B.C."/>
            <person name="Sharon I."/>
            <person name="Castelle C.J."/>
            <person name="Singh A."/>
            <person name="Wilkins M.J."/>
            <person name="Williams K.H."/>
            <person name="Banfield J.F."/>
        </authorList>
    </citation>
    <scope>NUCLEOTIDE SEQUENCE [LARGE SCALE GENOMIC DNA]</scope>
</reference>
<protein>
    <submittedName>
        <fullName evidence="5">Efflux transporter, RND family, MFP subunit</fullName>
    </submittedName>
</protein>
<keyword evidence="4" id="KW-1133">Transmembrane helix</keyword>
<dbReference type="Gene3D" id="6.20.50.140">
    <property type="match status" value="1"/>
</dbReference>
<evidence type="ECO:0000256" key="3">
    <source>
        <dbReference type="ARBA" id="ARBA00023054"/>
    </source>
</evidence>
<comment type="subcellular location">
    <subcellularLocation>
        <location evidence="1">Cell envelope</location>
    </subcellularLocation>
</comment>
<dbReference type="STRING" id="1618563.UU12_C0011G0014"/>
<proteinExistence type="inferred from homology"/>
<comment type="similarity">
    <text evidence="2">Belongs to the membrane fusion protein (MFP) (TC 8.A.1) family.</text>
</comment>
<dbReference type="PANTHER" id="PTHR32347:SF14">
    <property type="entry name" value="EFFLUX SYSTEM COMPONENT YKNX-RELATED"/>
    <property type="match status" value="1"/>
</dbReference>
<keyword evidence="3" id="KW-0175">Coiled coil</keyword>
<dbReference type="InterPro" id="IPR006143">
    <property type="entry name" value="RND_pump_MFP"/>
</dbReference>
<dbReference type="PANTHER" id="PTHR32347">
    <property type="entry name" value="EFFLUX SYSTEM COMPONENT YKNX-RELATED"/>
    <property type="match status" value="1"/>
</dbReference>
<dbReference type="GO" id="GO:0022857">
    <property type="term" value="F:transmembrane transporter activity"/>
    <property type="evidence" value="ECO:0007669"/>
    <property type="project" value="InterPro"/>
</dbReference>
<evidence type="ECO:0000256" key="2">
    <source>
        <dbReference type="ARBA" id="ARBA00009477"/>
    </source>
</evidence>
<keyword evidence="4" id="KW-0812">Transmembrane</keyword>
<dbReference type="Gene3D" id="2.40.50.100">
    <property type="match status" value="1"/>
</dbReference>
<evidence type="ECO:0000313" key="6">
    <source>
        <dbReference type="Proteomes" id="UP000034562"/>
    </source>
</evidence>
<dbReference type="SUPFAM" id="SSF111369">
    <property type="entry name" value="HlyD-like secretion proteins"/>
    <property type="match status" value="1"/>
</dbReference>
<accession>A0A0G0T1S2</accession>
<dbReference type="GO" id="GO:0016020">
    <property type="term" value="C:membrane"/>
    <property type="evidence" value="ECO:0007669"/>
    <property type="project" value="InterPro"/>
</dbReference>
<dbReference type="NCBIfam" id="TIGR01730">
    <property type="entry name" value="RND_mfp"/>
    <property type="match status" value="1"/>
</dbReference>
<dbReference type="Proteomes" id="UP000034562">
    <property type="component" value="Unassembled WGS sequence"/>
</dbReference>
<evidence type="ECO:0000256" key="1">
    <source>
        <dbReference type="ARBA" id="ARBA00004196"/>
    </source>
</evidence>
<organism evidence="5 6">
    <name type="scientific">Candidatus Woesebacteria bacterium GW2011_GWA2_40_7b</name>
    <dbReference type="NCBI Taxonomy" id="1618563"/>
    <lineage>
        <taxon>Bacteria</taxon>
        <taxon>Candidatus Woeseibacteriota</taxon>
    </lineage>
</organism>
<feature type="transmembrane region" description="Helical" evidence="4">
    <location>
        <begin position="18"/>
        <end position="35"/>
    </location>
</feature>
<dbReference type="InterPro" id="IPR050465">
    <property type="entry name" value="UPF0194_transport"/>
</dbReference>
<dbReference type="AlphaFoldDB" id="A0A0G0T1S2"/>
<dbReference type="EMBL" id="LBZK01000011">
    <property type="protein sequence ID" value="KKR70994.1"/>
    <property type="molecule type" value="Genomic_DNA"/>
</dbReference>
<gene>
    <name evidence="5" type="ORF">UU12_C0011G0014</name>
</gene>
<dbReference type="GO" id="GO:0030313">
    <property type="term" value="C:cell envelope"/>
    <property type="evidence" value="ECO:0007669"/>
    <property type="project" value="UniProtKB-SubCell"/>
</dbReference>
<keyword evidence="4" id="KW-0472">Membrane</keyword>